<dbReference type="Pfam" id="PF00144">
    <property type="entry name" value="Beta-lactamase"/>
    <property type="match status" value="1"/>
</dbReference>
<keyword evidence="4" id="KW-1185">Reference proteome</keyword>
<comment type="caution">
    <text evidence="3">The sequence shown here is derived from an EMBL/GenBank/DDBJ whole genome shotgun (WGS) entry which is preliminary data.</text>
</comment>
<sequence length="557" mass="58852">MRPPFRTSLPAIAVLIATAASSPSLSAQNGAPGDVARLDALFAEVNTDSTPGCVAGIARSGLPVLLRAYGMANLETRTPNTPRTIFEAGSVSKQFTAAAVLMLARAGRLSLDDDVRSHLPELPDWGAPVTLRQMLNHTSGLRDWGNVVELTGWPRGTRVYTQDDVLRVAARQRALNSAPGAEYLYSNTNYTLAAIVVERVSGVSFAEFTRRALLQPVGMTHSSWREDFGAVVAGRAQAYGSVDGGGWRLNMPFENTLGHAGLLTTVEDLLRWNANLESSAVGGAGFGAEMAAAGRLASGRAIPYALGLEPGMRRGVAGITHAGATGGYHSFLGRYPERGLSVAILCNAGSINTEDLGPRVADLFLPAPPPTPGFPVRATAETETRDVSAVAGLYRNARTRMPVTITALDGGFSVNGAAPYLPRSATSFGSADGSRQATLLPDAGGGRGELLIVRSTGDSTRLIPVAAADTSAAAVAAMVGTYRSDEADATVSIRARDGGLELRMDGDRAMRLEPAYEDALIAPDDGWLFVLRRDMEGRITGMSAWIGRSRDIRFDRR</sequence>
<feature type="domain" description="Beta-lactamase-related" evidence="2">
    <location>
        <begin position="39"/>
        <end position="351"/>
    </location>
</feature>
<accession>A0A841H4P1</accession>
<name>A0A841H4P1_9BACT</name>
<dbReference type="EMBL" id="JACHIA010000019">
    <property type="protein sequence ID" value="MBB6072933.1"/>
    <property type="molecule type" value="Genomic_DNA"/>
</dbReference>
<evidence type="ECO:0000259" key="2">
    <source>
        <dbReference type="Pfam" id="PF00144"/>
    </source>
</evidence>
<dbReference type="InterPro" id="IPR050491">
    <property type="entry name" value="AmpC-like"/>
</dbReference>
<evidence type="ECO:0000313" key="3">
    <source>
        <dbReference type="EMBL" id="MBB6072933.1"/>
    </source>
</evidence>
<evidence type="ECO:0000313" key="4">
    <source>
        <dbReference type="Proteomes" id="UP000582837"/>
    </source>
</evidence>
<dbReference type="SUPFAM" id="SSF56601">
    <property type="entry name" value="beta-lactamase/transpeptidase-like"/>
    <property type="match status" value="1"/>
</dbReference>
<proteinExistence type="predicted"/>
<dbReference type="InterPro" id="IPR012338">
    <property type="entry name" value="Beta-lactam/transpept-like"/>
</dbReference>
<dbReference type="Gene3D" id="3.40.710.10">
    <property type="entry name" value="DD-peptidase/beta-lactamase superfamily"/>
    <property type="match status" value="1"/>
</dbReference>
<dbReference type="PANTHER" id="PTHR46825">
    <property type="entry name" value="D-ALANYL-D-ALANINE-CARBOXYPEPTIDASE/ENDOPEPTIDASE AMPH"/>
    <property type="match status" value="1"/>
</dbReference>
<keyword evidence="1" id="KW-0732">Signal</keyword>
<reference evidence="3 4" key="1">
    <citation type="submission" date="2020-08" db="EMBL/GenBank/DDBJ databases">
        <title>Genomic Encyclopedia of Type Strains, Phase IV (KMG-IV): sequencing the most valuable type-strain genomes for metagenomic binning, comparative biology and taxonomic classification.</title>
        <authorList>
            <person name="Goeker M."/>
        </authorList>
    </citation>
    <scope>NUCLEOTIDE SEQUENCE [LARGE SCALE GENOMIC DNA]</scope>
    <source>
        <strain evidence="3 4">DSM 29007</strain>
    </source>
</reference>
<dbReference type="PANTHER" id="PTHR46825:SF9">
    <property type="entry name" value="BETA-LACTAMASE-RELATED DOMAIN-CONTAINING PROTEIN"/>
    <property type="match status" value="1"/>
</dbReference>
<organism evidence="3 4">
    <name type="scientific">Longimicrobium terrae</name>
    <dbReference type="NCBI Taxonomy" id="1639882"/>
    <lineage>
        <taxon>Bacteria</taxon>
        <taxon>Pseudomonadati</taxon>
        <taxon>Gemmatimonadota</taxon>
        <taxon>Longimicrobiia</taxon>
        <taxon>Longimicrobiales</taxon>
        <taxon>Longimicrobiaceae</taxon>
        <taxon>Longimicrobium</taxon>
    </lineage>
</organism>
<evidence type="ECO:0000256" key="1">
    <source>
        <dbReference type="SAM" id="SignalP"/>
    </source>
</evidence>
<feature type="signal peptide" evidence="1">
    <location>
        <begin position="1"/>
        <end position="26"/>
    </location>
</feature>
<protein>
    <submittedName>
        <fullName evidence="3">CubicO group peptidase (Beta-lactamase class C family)</fullName>
    </submittedName>
</protein>
<feature type="chain" id="PRO_5032728078" evidence="1">
    <location>
        <begin position="27"/>
        <end position="557"/>
    </location>
</feature>
<gene>
    <name evidence="3" type="ORF">HNQ61_004599</name>
</gene>
<dbReference type="RefSeq" id="WP_170037115.1">
    <property type="nucleotide sequence ID" value="NZ_JABDTL010000002.1"/>
</dbReference>
<dbReference type="Proteomes" id="UP000582837">
    <property type="component" value="Unassembled WGS sequence"/>
</dbReference>
<dbReference type="AlphaFoldDB" id="A0A841H4P1"/>
<dbReference type="InterPro" id="IPR001466">
    <property type="entry name" value="Beta-lactam-related"/>
</dbReference>